<dbReference type="InterPro" id="IPR038637">
    <property type="entry name" value="NPCBM_sf"/>
</dbReference>
<dbReference type="Pfam" id="PF08305">
    <property type="entry name" value="NPCBM"/>
    <property type="match status" value="2"/>
</dbReference>
<protein>
    <recommendedName>
        <fullName evidence="1">Glycosyl hydrolase family 98 putative carbohydrate-binding module domain-containing protein</fullName>
    </recommendedName>
</protein>
<feature type="domain" description="Glycosyl hydrolase family 98 putative carbohydrate-binding module" evidence="1">
    <location>
        <begin position="43"/>
        <end position="192"/>
    </location>
</feature>
<dbReference type="EMBL" id="NUIQ01000429">
    <property type="protein sequence ID" value="PGO55879.1"/>
    <property type="molecule type" value="Genomic_DNA"/>
</dbReference>
<evidence type="ECO:0000259" key="1">
    <source>
        <dbReference type="SMART" id="SM00776"/>
    </source>
</evidence>
<sequence length="343" mass="36620">MKPQIKGKKLLSAGIALGVLCGANLITTEHKVFAATAFTLTSTPASINLSDLTPSLIKGSIEDLVKGSSYHTFNKNKSFYSTPLSINGVKYETGIGTHSRSEIGYDLNGQYTSLTANVGVDDQVAKGHGSVQFVVKADGKILYTSPVKKSGDPAEQIKVNISETKKLKLIVLDADGSIVNDHANWANIKLHSAVNLSDLTPILVKGSIEDLVKGSAESSSYHTFNKNKSFYSTPLSINGVKYETGIGTHSQSTIRYDLNGQYTSLTADVGVDDQVARGHGSVKFVIVADGEVIYTSPVKKSGDPAEQIKINISGKHTLDLIVFDADGNIVNDHANWANAKLLP</sequence>
<dbReference type="InterPro" id="IPR013222">
    <property type="entry name" value="Glyco_hyd_98_carb-bd"/>
</dbReference>
<name>A0A9X7GLQ0_BACCE</name>
<gene>
    <name evidence="2" type="ORF">CN980_32085</name>
</gene>
<dbReference type="RefSeq" id="WP_098772181.1">
    <property type="nucleotide sequence ID" value="NZ_NUIQ01000429.1"/>
</dbReference>
<dbReference type="SMART" id="SM00776">
    <property type="entry name" value="NPCBM"/>
    <property type="match status" value="2"/>
</dbReference>
<feature type="domain" description="Glycosyl hydrolase family 98 putative carbohydrate-binding module" evidence="1">
    <location>
        <begin position="204"/>
        <end position="343"/>
    </location>
</feature>
<dbReference type="AlphaFoldDB" id="A0A9X7GLQ0"/>
<reference evidence="2 3" key="1">
    <citation type="submission" date="2017-09" db="EMBL/GenBank/DDBJ databases">
        <title>Large-scale bioinformatics analysis of Bacillus genomes uncovers conserved roles of natural products in bacterial physiology.</title>
        <authorList>
            <consortium name="Agbiome Team Llc"/>
            <person name="Bleich R.M."/>
            <person name="Grubbs K.J."/>
            <person name="Santa Maria K.C."/>
            <person name="Allen S.E."/>
            <person name="Farag S."/>
            <person name="Shank E.A."/>
            <person name="Bowers A."/>
        </authorList>
    </citation>
    <scope>NUCLEOTIDE SEQUENCE [LARGE SCALE GENOMIC DNA]</scope>
    <source>
        <strain evidence="2 3">AFS049141</strain>
    </source>
</reference>
<comment type="caution">
    <text evidence="2">The sequence shown here is derived from an EMBL/GenBank/DDBJ whole genome shotgun (WGS) entry which is preliminary data.</text>
</comment>
<evidence type="ECO:0000313" key="3">
    <source>
        <dbReference type="Proteomes" id="UP000223834"/>
    </source>
</evidence>
<evidence type="ECO:0000313" key="2">
    <source>
        <dbReference type="EMBL" id="PGO55879.1"/>
    </source>
</evidence>
<organism evidence="2 3">
    <name type="scientific">Bacillus cereus</name>
    <dbReference type="NCBI Taxonomy" id="1396"/>
    <lineage>
        <taxon>Bacteria</taxon>
        <taxon>Bacillati</taxon>
        <taxon>Bacillota</taxon>
        <taxon>Bacilli</taxon>
        <taxon>Bacillales</taxon>
        <taxon>Bacillaceae</taxon>
        <taxon>Bacillus</taxon>
        <taxon>Bacillus cereus group</taxon>
    </lineage>
</organism>
<accession>A0A9X7GLQ0</accession>
<dbReference type="InterPro" id="IPR008979">
    <property type="entry name" value="Galactose-bd-like_sf"/>
</dbReference>
<dbReference type="SUPFAM" id="SSF49785">
    <property type="entry name" value="Galactose-binding domain-like"/>
    <property type="match status" value="2"/>
</dbReference>
<dbReference type="Proteomes" id="UP000223834">
    <property type="component" value="Unassembled WGS sequence"/>
</dbReference>
<dbReference type="Gene3D" id="2.60.120.1060">
    <property type="entry name" value="NPCBM/NEW2 domain"/>
    <property type="match status" value="2"/>
</dbReference>
<proteinExistence type="predicted"/>